<gene>
    <name evidence="4" type="ORF">AB0E65_02620</name>
</gene>
<evidence type="ECO:0000256" key="1">
    <source>
        <dbReference type="SAM" id="MobiDB-lite"/>
    </source>
</evidence>
<keyword evidence="2" id="KW-0472">Membrane</keyword>
<dbReference type="InterPro" id="IPR052901">
    <property type="entry name" value="Bact_TGase-like"/>
</dbReference>
<evidence type="ECO:0000256" key="2">
    <source>
        <dbReference type="SAM" id="Phobius"/>
    </source>
</evidence>
<feature type="compositionally biased region" description="Low complexity" evidence="1">
    <location>
        <begin position="553"/>
        <end position="567"/>
    </location>
</feature>
<feature type="transmembrane region" description="Helical" evidence="2">
    <location>
        <begin position="616"/>
        <end position="636"/>
    </location>
</feature>
<dbReference type="PANTHER" id="PTHR42736:SF1">
    <property type="entry name" value="PROTEIN-GLUTAMINE GAMMA-GLUTAMYLTRANSFERASE"/>
    <property type="match status" value="1"/>
</dbReference>
<dbReference type="InterPro" id="IPR038765">
    <property type="entry name" value="Papain-like_cys_pep_sf"/>
</dbReference>
<evidence type="ECO:0000313" key="5">
    <source>
        <dbReference type="Proteomes" id="UP001550850"/>
    </source>
</evidence>
<dbReference type="EMBL" id="JBEZUR010000002">
    <property type="protein sequence ID" value="MEU3553124.1"/>
    <property type="molecule type" value="Genomic_DNA"/>
</dbReference>
<feature type="domain" description="Transglutaminase-like" evidence="3">
    <location>
        <begin position="472"/>
        <end position="542"/>
    </location>
</feature>
<feature type="transmembrane region" description="Helical" evidence="2">
    <location>
        <begin position="140"/>
        <end position="160"/>
    </location>
</feature>
<keyword evidence="5" id="KW-1185">Reference proteome</keyword>
<name>A0ABV2YBP2_9ACTN</name>
<accession>A0ABV2YBP2</accession>
<evidence type="ECO:0000259" key="3">
    <source>
        <dbReference type="SMART" id="SM00460"/>
    </source>
</evidence>
<dbReference type="InterPro" id="IPR021878">
    <property type="entry name" value="TgpA_N"/>
</dbReference>
<dbReference type="RefSeq" id="WP_108953846.1">
    <property type="nucleotide sequence ID" value="NZ_BEVZ01000003.1"/>
</dbReference>
<sequence length="790" mass="83081">MSVRTRTTLAAAAATLLTAMALIPLTEDGTWYTRAVIAVALLAGVGAAARRFSAPRPTVVAVELVAAVALLSFFFAREQAVAWLLPGPGAVARLAALARQGLVDVTEYANPAPLTDGIGLLLVGGVLLIAVLVDTLAVTYALAAPAGLPLLALYSVAAGLAEEGGAGAFAFGAAAVGYLVLLLADGRERLTRWGRTFGGAGAASRGGGQRTGRRIGAAALGVALLAPAALPSLGTSLVGGLGSGSGTGTGGRGNGNSVDLLVALRDNLNDSDDRTVLTVRTTSRRAGDMYLRIVSLDEFDGTTWKASPRRTVLLPPRFPDPPGLGAQVRRKEVTSRITAADWYEQRHLPMPYPATWAEALGRWRLDPLNLTVSADAGATTEGETWEVSSLEVLPTREQLASAPAPGPELRNFTDLPSTLPDEVGETARAVTEDAGNAYEQAVALQDWFSVTGGFTYDTEVELGEDPDAIARFLEARQGFCVHFSFAMAAMARSLGIPARVAVGFAPGAERGDGSMEVNLRDAHAWPELYFEGVGWTRFEPTPTRGTVPDYTRPETTPGGATPTPSAAAEDDELTAPKPKPSSSESCTPERRRLDACPDEDEPAAAAGGGGPRWPQVLLWSLVALVVVLAPLSPMLWRTRVRRRRLGPPSRGGADVAPHTLRLWREVTDTAWDLGTVPDDSLTPRRAAERIARVGGLDGPRTDAVHRVATAVERVLYAPRAEAVPGTAADARAVVEALRAAATGPARLRATLAPRSAARAVARLRRRVSGVWASGAWTSKAWRSRLAKRTG</sequence>
<proteinExistence type="predicted"/>
<feature type="transmembrane region" description="Helical" evidence="2">
    <location>
        <begin position="117"/>
        <end position="133"/>
    </location>
</feature>
<feature type="transmembrane region" description="Helical" evidence="2">
    <location>
        <begin position="31"/>
        <end position="49"/>
    </location>
</feature>
<organism evidence="4 5">
    <name type="scientific">Streptomyces fragilis</name>
    <dbReference type="NCBI Taxonomy" id="67301"/>
    <lineage>
        <taxon>Bacteria</taxon>
        <taxon>Bacillati</taxon>
        <taxon>Actinomycetota</taxon>
        <taxon>Actinomycetes</taxon>
        <taxon>Kitasatosporales</taxon>
        <taxon>Streptomycetaceae</taxon>
        <taxon>Streptomyces</taxon>
    </lineage>
</organism>
<dbReference type="PANTHER" id="PTHR42736">
    <property type="entry name" value="PROTEIN-GLUTAMINE GAMMA-GLUTAMYLTRANSFERASE"/>
    <property type="match status" value="1"/>
</dbReference>
<dbReference type="SUPFAM" id="SSF54001">
    <property type="entry name" value="Cysteine proteinases"/>
    <property type="match status" value="1"/>
</dbReference>
<dbReference type="Gene3D" id="3.10.620.30">
    <property type="match status" value="1"/>
</dbReference>
<feature type="transmembrane region" description="Helical" evidence="2">
    <location>
        <begin position="215"/>
        <end position="233"/>
    </location>
</feature>
<feature type="region of interest" description="Disordered" evidence="1">
    <location>
        <begin position="540"/>
        <end position="610"/>
    </location>
</feature>
<reference evidence="4 5" key="1">
    <citation type="submission" date="2024-06" db="EMBL/GenBank/DDBJ databases">
        <title>The Natural Products Discovery Center: Release of the First 8490 Sequenced Strains for Exploring Actinobacteria Biosynthetic Diversity.</title>
        <authorList>
            <person name="Kalkreuter E."/>
            <person name="Kautsar S.A."/>
            <person name="Yang D."/>
            <person name="Bader C.D."/>
            <person name="Teijaro C.N."/>
            <person name="Fluegel L."/>
            <person name="Davis C.M."/>
            <person name="Simpson J.R."/>
            <person name="Lauterbach L."/>
            <person name="Steele A.D."/>
            <person name="Gui C."/>
            <person name="Meng S."/>
            <person name="Li G."/>
            <person name="Viehrig K."/>
            <person name="Ye F."/>
            <person name="Su P."/>
            <person name="Kiefer A.F."/>
            <person name="Nichols A."/>
            <person name="Cepeda A.J."/>
            <person name="Yan W."/>
            <person name="Fan B."/>
            <person name="Jiang Y."/>
            <person name="Adhikari A."/>
            <person name="Zheng C.-J."/>
            <person name="Schuster L."/>
            <person name="Cowan T.M."/>
            <person name="Smanski M.J."/>
            <person name="Chevrette M.G."/>
            <person name="De Carvalho L.P.S."/>
            <person name="Shen B."/>
        </authorList>
    </citation>
    <scope>NUCLEOTIDE SEQUENCE [LARGE SCALE GENOMIC DNA]</scope>
    <source>
        <strain evidence="4 5">NPDC038104</strain>
    </source>
</reference>
<dbReference type="Pfam" id="PF11992">
    <property type="entry name" value="TgpA_N"/>
    <property type="match status" value="1"/>
</dbReference>
<dbReference type="SMART" id="SM00460">
    <property type="entry name" value="TGc"/>
    <property type="match status" value="1"/>
</dbReference>
<dbReference type="Pfam" id="PF01841">
    <property type="entry name" value="Transglut_core"/>
    <property type="match status" value="1"/>
</dbReference>
<protein>
    <submittedName>
        <fullName evidence="4">TransglutaminaseTgpA domain-containing protein</fullName>
    </submittedName>
</protein>
<feature type="transmembrane region" description="Helical" evidence="2">
    <location>
        <begin position="166"/>
        <end position="184"/>
    </location>
</feature>
<dbReference type="Proteomes" id="UP001550850">
    <property type="component" value="Unassembled WGS sequence"/>
</dbReference>
<comment type="caution">
    <text evidence="4">The sequence shown here is derived from an EMBL/GenBank/DDBJ whole genome shotgun (WGS) entry which is preliminary data.</text>
</comment>
<feature type="transmembrane region" description="Helical" evidence="2">
    <location>
        <begin position="58"/>
        <end position="76"/>
    </location>
</feature>
<keyword evidence="2" id="KW-0812">Transmembrane</keyword>
<dbReference type="InterPro" id="IPR002931">
    <property type="entry name" value="Transglutaminase-like"/>
</dbReference>
<keyword evidence="2" id="KW-1133">Transmembrane helix</keyword>
<evidence type="ECO:0000313" key="4">
    <source>
        <dbReference type="EMBL" id="MEU3553124.1"/>
    </source>
</evidence>